<dbReference type="PANTHER" id="PTHR43394">
    <property type="entry name" value="ATP-DEPENDENT PERMEASE MDL1, MITOCHONDRIAL"/>
    <property type="match status" value="1"/>
</dbReference>
<dbReference type="Pfam" id="PF00664">
    <property type="entry name" value="ABC_membrane"/>
    <property type="match status" value="1"/>
</dbReference>
<dbReference type="PROSITE" id="PS50893">
    <property type="entry name" value="ABC_TRANSPORTER_2"/>
    <property type="match status" value="1"/>
</dbReference>
<comment type="function">
    <text evidence="7">Part of an ABC transporter complex. Transmembrane domains (TMD) form a pore in the inner membrane and the ATP-binding domain (NBD) is responsible for energy generation.</text>
</comment>
<name>A0A937HC48_9PROT</name>
<evidence type="ECO:0000256" key="1">
    <source>
        <dbReference type="ARBA" id="ARBA00004651"/>
    </source>
</evidence>
<evidence type="ECO:0000256" key="3">
    <source>
        <dbReference type="ARBA" id="ARBA00022741"/>
    </source>
</evidence>
<feature type="transmembrane region" description="Helical" evidence="8">
    <location>
        <begin position="287"/>
        <end position="305"/>
    </location>
</feature>
<organism evidence="11 12">
    <name type="scientific">PS1 clade bacterium</name>
    <dbReference type="NCBI Taxonomy" id="2175152"/>
    <lineage>
        <taxon>Bacteria</taxon>
        <taxon>Pseudomonadati</taxon>
        <taxon>Pseudomonadota</taxon>
        <taxon>Alphaproteobacteria</taxon>
        <taxon>PS1 clade</taxon>
    </lineage>
</organism>
<protein>
    <submittedName>
        <fullName evidence="11">ATP-binding cassette domain-containing protein</fullName>
    </submittedName>
</protein>
<evidence type="ECO:0000256" key="5">
    <source>
        <dbReference type="ARBA" id="ARBA00022989"/>
    </source>
</evidence>
<dbReference type="NCBIfam" id="TIGR02204">
    <property type="entry name" value="MsbA_rel"/>
    <property type="match status" value="1"/>
</dbReference>
<dbReference type="GO" id="GO:0015421">
    <property type="term" value="F:ABC-type oligopeptide transporter activity"/>
    <property type="evidence" value="ECO:0007669"/>
    <property type="project" value="TreeGrafter"/>
</dbReference>
<dbReference type="EMBL" id="JADHOK010000009">
    <property type="protein sequence ID" value="MBL6761345.1"/>
    <property type="molecule type" value="Genomic_DNA"/>
</dbReference>
<dbReference type="AlphaFoldDB" id="A0A937HC48"/>
<dbReference type="InterPro" id="IPR011918">
    <property type="entry name" value="ABC_MsbA_ATP-bd"/>
</dbReference>
<dbReference type="PROSITE" id="PS50929">
    <property type="entry name" value="ABC_TM1F"/>
    <property type="match status" value="1"/>
</dbReference>
<dbReference type="InterPro" id="IPR027417">
    <property type="entry name" value="P-loop_NTPase"/>
</dbReference>
<dbReference type="SUPFAM" id="SSF52540">
    <property type="entry name" value="P-loop containing nucleoside triphosphate hydrolases"/>
    <property type="match status" value="1"/>
</dbReference>
<dbReference type="InterPro" id="IPR011527">
    <property type="entry name" value="ABC1_TM_dom"/>
</dbReference>
<feature type="transmembrane region" description="Helical" evidence="8">
    <location>
        <begin position="71"/>
        <end position="92"/>
    </location>
</feature>
<dbReference type="CDD" id="cd18575">
    <property type="entry name" value="ABC_6TM_bac_exporter_ABCB8_10_like"/>
    <property type="match status" value="1"/>
</dbReference>
<dbReference type="PROSITE" id="PS00211">
    <property type="entry name" value="ABC_TRANSPORTER_1"/>
    <property type="match status" value="1"/>
</dbReference>
<proteinExistence type="predicted"/>
<dbReference type="GO" id="GO:0016887">
    <property type="term" value="F:ATP hydrolysis activity"/>
    <property type="evidence" value="ECO:0007669"/>
    <property type="project" value="InterPro"/>
</dbReference>
<feature type="transmembrane region" description="Helical" evidence="8">
    <location>
        <begin position="149"/>
        <end position="166"/>
    </location>
</feature>
<dbReference type="GO" id="GO:0005886">
    <property type="term" value="C:plasma membrane"/>
    <property type="evidence" value="ECO:0007669"/>
    <property type="project" value="UniProtKB-SubCell"/>
</dbReference>
<dbReference type="Gene3D" id="3.40.50.300">
    <property type="entry name" value="P-loop containing nucleotide triphosphate hydrolases"/>
    <property type="match status" value="1"/>
</dbReference>
<keyword evidence="4 11" id="KW-0067">ATP-binding</keyword>
<evidence type="ECO:0000256" key="8">
    <source>
        <dbReference type="SAM" id="Phobius"/>
    </source>
</evidence>
<feature type="transmembrane region" description="Helical" evidence="8">
    <location>
        <begin position="31"/>
        <end position="51"/>
    </location>
</feature>
<dbReference type="SUPFAM" id="SSF90123">
    <property type="entry name" value="ABC transporter transmembrane region"/>
    <property type="match status" value="1"/>
</dbReference>
<evidence type="ECO:0000256" key="7">
    <source>
        <dbReference type="ARBA" id="ARBA00024725"/>
    </source>
</evidence>
<dbReference type="FunFam" id="3.40.50.300:FF:000218">
    <property type="entry name" value="Multidrug ABC transporter ATP-binding protein"/>
    <property type="match status" value="1"/>
</dbReference>
<dbReference type="InterPro" id="IPR039421">
    <property type="entry name" value="Type_1_exporter"/>
</dbReference>
<reference evidence="11" key="1">
    <citation type="submission" date="2020-10" db="EMBL/GenBank/DDBJ databases">
        <title>Microbiome of the Black Sea water column analyzed by genome centric metagenomics.</title>
        <authorList>
            <person name="Cabello-Yeves P.J."/>
            <person name="Callieri C."/>
            <person name="Picazo A."/>
            <person name="Mehrshad M."/>
            <person name="Haro-Moreno J.M."/>
            <person name="Roda-Garcia J."/>
            <person name="Dzembekova N."/>
            <person name="Slabakova V."/>
            <person name="Slabakova N."/>
            <person name="Moncheva S."/>
            <person name="Rodriguez-Valera F."/>
        </authorList>
    </citation>
    <scope>NUCLEOTIDE SEQUENCE</scope>
    <source>
        <strain evidence="11">BS307-5m-G5</strain>
    </source>
</reference>
<evidence type="ECO:0000313" key="12">
    <source>
        <dbReference type="Proteomes" id="UP000785783"/>
    </source>
</evidence>
<comment type="subcellular location">
    <subcellularLocation>
        <location evidence="1">Cell membrane</location>
        <topology evidence="1">Multi-pass membrane protein</topology>
    </subcellularLocation>
</comment>
<dbReference type="GO" id="GO:0005524">
    <property type="term" value="F:ATP binding"/>
    <property type="evidence" value="ECO:0007669"/>
    <property type="project" value="UniProtKB-KW"/>
</dbReference>
<keyword evidence="2 8" id="KW-0812">Transmembrane</keyword>
<dbReference type="GO" id="GO:0090374">
    <property type="term" value="P:oligopeptide export from mitochondrion"/>
    <property type="evidence" value="ECO:0007669"/>
    <property type="project" value="TreeGrafter"/>
</dbReference>
<evidence type="ECO:0000256" key="4">
    <source>
        <dbReference type="ARBA" id="ARBA00022840"/>
    </source>
</evidence>
<evidence type="ECO:0000256" key="2">
    <source>
        <dbReference type="ARBA" id="ARBA00022692"/>
    </source>
</evidence>
<dbReference type="InterPro" id="IPR036640">
    <property type="entry name" value="ABC1_TM_sf"/>
</dbReference>
<dbReference type="InterPro" id="IPR003593">
    <property type="entry name" value="AAA+_ATPase"/>
</dbReference>
<feature type="domain" description="ABC transmembrane type-1" evidence="10">
    <location>
        <begin position="32"/>
        <end position="314"/>
    </location>
</feature>
<dbReference type="Pfam" id="PF00005">
    <property type="entry name" value="ABC_tran"/>
    <property type="match status" value="1"/>
</dbReference>
<dbReference type="InterPro" id="IPR017871">
    <property type="entry name" value="ABC_transporter-like_CS"/>
</dbReference>
<evidence type="ECO:0000313" key="11">
    <source>
        <dbReference type="EMBL" id="MBL6761345.1"/>
    </source>
</evidence>
<gene>
    <name evidence="11" type="ORF">ISQ19_01450</name>
</gene>
<accession>A0A937HC48</accession>
<dbReference type="Gene3D" id="1.20.1560.10">
    <property type="entry name" value="ABC transporter type 1, transmembrane domain"/>
    <property type="match status" value="1"/>
</dbReference>
<feature type="domain" description="ABC transporter" evidence="9">
    <location>
        <begin position="349"/>
        <end position="585"/>
    </location>
</feature>
<keyword evidence="6 8" id="KW-0472">Membrane</keyword>
<dbReference type="Proteomes" id="UP000785783">
    <property type="component" value="Unassembled WGS sequence"/>
</dbReference>
<evidence type="ECO:0000259" key="10">
    <source>
        <dbReference type="PROSITE" id="PS50929"/>
    </source>
</evidence>
<keyword evidence="5 8" id="KW-1133">Transmembrane helix</keyword>
<comment type="caution">
    <text evidence="11">The sequence shown here is derived from an EMBL/GenBank/DDBJ whole genome shotgun (WGS) entry which is preliminary data.</text>
</comment>
<keyword evidence="3" id="KW-0547">Nucleotide-binding</keyword>
<evidence type="ECO:0000259" key="9">
    <source>
        <dbReference type="PROSITE" id="PS50893"/>
    </source>
</evidence>
<feature type="transmembrane region" description="Helical" evidence="8">
    <location>
        <begin position="249"/>
        <end position="275"/>
    </location>
</feature>
<evidence type="ECO:0000256" key="6">
    <source>
        <dbReference type="ARBA" id="ARBA00023136"/>
    </source>
</evidence>
<feature type="transmembrane region" description="Helical" evidence="8">
    <location>
        <begin position="172"/>
        <end position="193"/>
    </location>
</feature>
<dbReference type="PANTHER" id="PTHR43394:SF1">
    <property type="entry name" value="ATP-BINDING CASSETTE SUB-FAMILY B MEMBER 10, MITOCHONDRIAL"/>
    <property type="match status" value="1"/>
</dbReference>
<sequence length="593" mass="63564">MEEDAKRRPRARNLRPLRALLPFIARYPGRVFAAFLALLLATAATLTMPIAVRFMIDNGFSTEDANSIDRYFLAMLVVAIVLGLASAMRFFFVSWIGERVTADLRAAVYTHITTLSPAFFEVTRTGEVLSRLTADTTLIKTVVGSSASIALRNLFMFIGSAIMLVYTSASLAGLAALTLPFVVVPMIAVGRLVRRLARASQDRIADTASHAAETISAMQTVQSFTHENEDRRVFADAVENSFATARLRILARAAMTAIAIVLVFAGVTGILWLGAQNVLDGSMSGGTLGQFILYAVLCATSIGALSEVWGEVQLAAGATERLVEILDVDPVIQPPANPQTLPQPAQGRIVFDQVTFQYPTRPEISALSEFSLDVSPGETVALVGASGAGKSTVFQLLSRFYDPQQGRISIDGVALPDMDPQTVRGALAVVPQETVVFAKSVMDNIRFGRPEASEEEVVAAAKAAQADEFIARLPDGYHTELGERGVTLSGGQRQRIAIARAILRDAPVLLLDEATSALDAESETLVQKALGHLMEGRTTLVIAHRLATILKADRIIVMEAGGVTATGKHAELLAQGGLYARLADLQFGREAAE</sequence>
<dbReference type="SMART" id="SM00382">
    <property type="entry name" value="AAA"/>
    <property type="match status" value="1"/>
</dbReference>
<dbReference type="InterPro" id="IPR003439">
    <property type="entry name" value="ABC_transporter-like_ATP-bd"/>
</dbReference>